<evidence type="ECO:0000313" key="5">
    <source>
        <dbReference type="EMBL" id="MCF4122101.1"/>
    </source>
</evidence>
<organism evidence="5 6">
    <name type="scientific">Antribacter soli</name>
    <dbReference type="NCBI Taxonomy" id="2910976"/>
    <lineage>
        <taxon>Bacteria</taxon>
        <taxon>Bacillati</taxon>
        <taxon>Actinomycetota</taxon>
        <taxon>Actinomycetes</taxon>
        <taxon>Micrococcales</taxon>
        <taxon>Promicromonosporaceae</taxon>
        <taxon>Antribacter</taxon>
    </lineage>
</organism>
<comment type="caution">
    <text evidence="5">The sequence shown here is derived from an EMBL/GenBank/DDBJ whole genome shotgun (WGS) entry which is preliminary data.</text>
</comment>
<dbReference type="GO" id="GO:0006355">
    <property type="term" value="P:regulation of DNA-templated transcription"/>
    <property type="evidence" value="ECO:0007669"/>
    <property type="project" value="InterPro"/>
</dbReference>
<dbReference type="EMBL" id="JAKGSG010000038">
    <property type="protein sequence ID" value="MCF4122101.1"/>
    <property type="molecule type" value="Genomic_DNA"/>
</dbReference>
<dbReference type="Pfam" id="PF00196">
    <property type="entry name" value="GerE"/>
    <property type="match status" value="1"/>
</dbReference>
<dbReference type="CDD" id="cd06170">
    <property type="entry name" value="LuxR_C_like"/>
    <property type="match status" value="1"/>
</dbReference>
<feature type="domain" description="HTH luxR-type" evidence="4">
    <location>
        <begin position="646"/>
        <end position="711"/>
    </location>
</feature>
<keyword evidence="2" id="KW-0238">DNA-binding</keyword>
<dbReference type="PANTHER" id="PTHR44688">
    <property type="entry name" value="DNA-BINDING TRANSCRIPTIONAL ACTIVATOR DEVR_DOSR"/>
    <property type="match status" value="1"/>
</dbReference>
<accession>A0AA41U7Y7</accession>
<dbReference type="SUPFAM" id="SSF46894">
    <property type="entry name" value="C-terminal effector domain of the bipartite response regulators"/>
    <property type="match status" value="1"/>
</dbReference>
<dbReference type="RefSeq" id="WP_236089900.1">
    <property type="nucleotide sequence ID" value="NZ_JAKGSG010000038.1"/>
</dbReference>
<sequence>MTAPQSVGAQARSSERLVATGPLAVLVREQRHPVAPHVAAELARLVTADPDCLLQTAAALTPEQLAGTAMLPDPLPAVAAVREAVGPLDLDDVGRRILLVASVAVVDRTDVVLAAAGADLGALLSGPAARHLELAAGRFRFVDPRVRSVLHDAADLAARTAAHQGLARAHRASGEHAIALWHIALSTIAGDPLLADGLVELALQHLQRGDTRRAHEVAREAASHGTGTVRARAFHVAGRAALWGGHVHDALVALRRAADRTSRIARAGGGSGPAVAAGHDARPLAAALALLDGRGPEVLAAAELAADRYALVAAGRALSLAHDAPADARGVLARAVADLTPARGPGCWFDGPDVALTPLAEAHLRVAQVLLAVRKGDMGGAQAVLEAAAARLPVGLVLGGLGVALARRVDLVRDGDVGTVATALEAAAPTRLVRPVRAAILGDRALTAAYEGRFAQAATLLGLAAERGGEHLRRLWLPTPDPVELYVLARQPEAAWLTLARLRRTLGDLLAGTPPDDGAHLLQPARTRQGALRRTLDVARAELALADAAGVADACERAVRVSIDVGSTFERGLTELVAGRTYARLGAGEVAAAHLLAAQELLDESGARVWVATAGRALAQAHNPAGARPADAARPGDPAGVGLGPCASWAPLLTERELDVARLVVDGRSNREVAEKLYVSVRTVEVHLGRVFRKLGVRSRTELVVLALRAA</sequence>
<reference evidence="5" key="1">
    <citation type="submission" date="2022-01" db="EMBL/GenBank/DDBJ databases">
        <title>Antribacter sp. nov., isolated from Guizhou of China.</title>
        <authorList>
            <person name="Chengliang C."/>
            <person name="Ya Z."/>
        </authorList>
    </citation>
    <scope>NUCLEOTIDE SEQUENCE</scope>
    <source>
        <strain evidence="5">KLBMP 9083</strain>
    </source>
</reference>
<gene>
    <name evidence="5" type="ORF">L1785_14055</name>
</gene>
<dbReference type="Gene3D" id="1.10.10.10">
    <property type="entry name" value="Winged helix-like DNA-binding domain superfamily/Winged helix DNA-binding domain"/>
    <property type="match status" value="1"/>
</dbReference>
<evidence type="ECO:0000256" key="1">
    <source>
        <dbReference type="ARBA" id="ARBA00023015"/>
    </source>
</evidence>
<dbReference type="SMART" id="SM00421">
    <property type="entry name" value="HTH_LUXR"/>
    <property type="match status" value="1"/>
</dbReference>
<dbReference type="PANTHER" id="PTHR44688:SF16">
    <property type="entry name" value="DNA-BINDING TRANSCRIPTIONAL ACTIVATOR DEVR_DOSR"/>
    <property type="match status" value="1"/>
</dbReference>
<dbReference type="InterPro" id="IPR000792">
    <property type="entry name" value="Tscrpt_reg_LuxR_C"/>
</dbReference>
<evidence type="ECO:0000313" key="6">
    <source>
        <dbReference type="Proteomes" id="UP001165405"/>
    </source>
</evidence>
<dbReference type="GO" id="GO:0003677">
    <property type="term" value="F:DNA binding"/>
    <property type="evidence" value="ECO:0007669"/>
    <property type="project" value="UniProtKB-KW"/>
</dbReference>
<protein>
    <submittedName>
        <fullName evidence="5">LuxR C-terminal-related transcriptional regulator</fullName>
    </submittedName>
</protein>
<dbReference type="InterPro" id="IPR016032">
    <property type="entry name" value="Sig_transdc_resp-reg_C-effctor"/>
</dbReference>
<evidence type="ECO:0000256" key="2">
    <source>
        <dbReference type="ARBA" id="ARBA00023125"/>
    </source>
</evidence>
<dbReference type="InterPro" id="IPR036388">
    <property type="entry name" value="WH-like_DNA-bd_sf"/>
</dbReference>
<evidence type="ECO:0000259" key="4">
    <source>
        <dbReference type="PROSITE" id="PS50043"/>
    </source>
</evidence>
<evidence type="ECO:0000256" key="3">
    <source>
        <dbReference type="ARBA" id="ARBA00023163"/>
    </source>
</evidence>
<dbReference type="PROSITE" id="PS50043">
    <property type="entry name" value="HTH_LUXR_2"/>
    <property type="match status" value="1"/>
</dbReference>
<keyword evidence="1" id="KW-0805">Transcription regulation</keyword>
<dbReference type="PROSITE" id="PS00622">
    <property type="entry name" value="HTH_LUXR_1"/>
    <property type="match status" value="1"/>
</dbReference>
<dbReference type="AlphaFoldDB" id="A0AA41U7Y7"/>
<dbReference type="Proteomes" id="UP001165405">
    <property type="component" value="Unassembled WGS sequence"/>
</dbReference>
<dbReference type="PRINTS" id="PR00038">
    <property type="entry name" value="HTHLUXR"/>
</dbReference>
<keyword evidence="6" id="KW-1185">Reference proteome</keyword>
<name>A0AA41U7Y7_9MICO</name>
<proteinExistence type="predicted"/>
<keyword evidence="3" id="KW-0804">Transcription</keyword>